<evidence type="ECO:0000313" key="1">
    <source>
        <dbReference type="EMBL" id="KKM90774.1"/>
    </source>
</evidence>
<protein>
    <submittedName>
        <fullName evidence="1">Uncharacterized protein</fullName>
    </submittedName>
</protein>
<proteinExistence type="predicted"/>
<accession>A0A0F9L7C4</accession>
<organism evidence="1">
    <name type="scientific">marine sediment metagenome</name>
    <dbReference type="NCBI Taxonomy" id="412755"/>
    <lineage>
        <taxon>unclassified sequences</taxon>
        <taxon>metagenomes</taxon>
        <taxon>ecological metagenomes</taxon>
    </lineage>
</organism>
<dbReference type="EMBL" id="LAZR01006628">
    <property type="protein sequence ID" value="KKM90774.1"/>
    <property type="molecule type" value="Genomic_DNA"/>
</dbReference>
<sequence length="101" mass="11158">MKHFLLALTFLTLSATIAQADSLVCQYFIGGEYKTLVYTEVEDAKPNQIKVAYSHKAVIFGNGSTLQFGQDTDCVFIKDRVGKEQVALNHFLEQIGIGGLE</sequence>
<reference evidence="1" key="1">
    <citation type="journal article" date="2015" name="Nature">
        <title>Complex archaea that bridge the gap between prokaryotes and eukaryotes.</title>
        <authorList>
            <person name="Spang A."/>
            <person name="Saw J.H."/>
            <person name="Jorgensen S.L."/>
            <person name="Zaremba-Niedzwiedzka K."/>
            <person name="Martijn J."/>
            <person name="Lind A.E."/>
            <person name="van Eijk R."/>
            <person name="Schleper C."/>
            <person name="Guy L."/>
            <person name="Ettema T.J."/>
        </authorList>
    </citation>
    <scope>NUCLEOTIDE SEQUENCE</scope>
</reference>
<gene>
    <name evidence="1" type="ORF">LCGC14_1235240</name>
</gene>
<dbReference type="AlphaFoldDB" id="A0A0F9L7C4"/>
<name>A0A0F9L7C4_9ZZZZ</name>
<comment type="caution">
    <text evidence="1">The sequence shown here is derived from an EMBL/GenBank/DDBJ whole genome shotgun (WGS) entry which is preliminary data.</text>
</comment>